<evidence type="ECO:0000313" key="3">
    <source>
        <dbReference type="EMBL" id="OHY93248.1"/>
    </source>
</evidence>
<comment type="similarity">
    <text evidence="1">Belongs to the SIP oxidoreductase family.</text>
</comment>
<dbReference type="InterPro" id="IPR039374">
    <property type="entry name" value="SIP_fam"/>
</dbReference>
<dbReference type="CDD" id="cd06193">
    <property type="entry name" value="siderophore_interacting"/>
    <property type="match status" value="1"/>
</dbReference>
<dbReference type="PANTHER" id="PTHR30157:SF0">
    <property type="entry name" value="NADPH-DEPENDENT FERRIC-CHELATE REDUCTASE"/>
    <property type="match status" value="1"/>
</dbReference>
<dbReference type="GeneID" id="58921045"/>
<dbReference type="InterPro" id="IPR039261">
    <property type="entry name" value="FNR_nucleotide-bd"/>
</dbReference>
<reference evidence="3 4" key="1">
    <citation type="submission" date="2016-09" db="EMBL/GenBank/DDBJ databases">
        <title>Draft Genome Sequence of Aeromonas sobria Strain 08005, Isolated from Sick Rana catesbeiana.</title>
        <authorList>
            <person name="Yang Q."/>
        </authorList>
    </citation>
    <scope>NUCLEOTIDE SEQUENCE [LARGE SCALE GENOMIC DNA]</scope>
    <source>
        <strain evidence="3 4">08005</strain>
    </source>
</reference>
<gene>
    <name evidence="3" type="ORF">BJD16_03040</name>
</gene>
<protein>
    <submittedName>
        <fullName evidence="3">NADPH-dependent ferric siderophore reductase</fullName>
    </submittedName>
</protein>
<dbReference type="InterPro" id="IPR017938">
    <property type="entry name" value="Riboflavin_synthase-like_b-brl"/>
</dbReference>
<dbReference type="Pfam" id="PF04954">
    <property type="entry name" value="SIP"/>
    <property type="match status" value="1"/>
</dbReference>
<dbReference type="STRING" id="646.BJD16_03040"/>
<dbReference type="InterPro" id="IPR013113">
    <property type="entry name" value="SIP_FAD-bd"/>
</dbReference>
<proteinExistence type="inferred from homology"/>
<dbReference type="RefSeq" id="WP_042018786.1">
    <property type="nucleotide sequence ID" value="NZ_CDBW01000006.1"/>
</dbReference>
<dbReference type="OrthoDB" id="9814826at2"/>
<evidence type="ECO:0000313" key="4">
    <source>
        <dbReference type="Proteomes" id="UP000179934"/>
    </source>
</evidence>
<evidence type="ECO:0000256" key="1">
    <source>
        <dbReference type="ARBA" id="ARBA00035644"/>
    </source>
</evidence>
<comment type="caution">
    <text evidence="3">The sequence shown here is derived from an EMBL/GenBank/DDBJ whole genome shotgun (WGS) entry which is preliminary data.</text>
</comment>
<dbReference type="Gene3D" id="3.40.50.80">
    <property type="entry name" value="Nucleotide-binding domain of ferredoxin-NADP reductase (FNR) module"/>
    <property type="match status" value="1"/>
</dbReference>
<feature type="domain" description="FAD-binding FR-type" evidence="2">
    <location>
        <begin position="8"/>
        <end position="133"/>
    </location>
</feature>
<dbReference type="InterPro" id="IPR017927">
    <property type="entry name" value="FAD-bd_FR_type"/>
</dbReference>
<name>A0A1S2CYZ9_AERSO</name>
<dbReference type="InterPro" id="IPR007037">
    <property type="entry name" value="SIP_rossman_dom"/>
</dbReference>
<sequence>MSPSLPPNRPRLLTVKAITQITPHLRRITFGGSELADYPFTCGGAHIKVMLAQPHQVEPVLPAMTPSGPRWSNPADKPVIRTYTICAFRRDEQEIDIDFVLHGDGGPASAFATHAKPGEKVILSGPGGPNPMLQLADHYCLVGDLTALPAIMAMCEVMPAEARGEIAILLPDQADAQPLTLPVGVRCHWFVGEPESSGLLEHVIALPLVRDGGFFWLGGEEALVLPLRRHFRSVLEVDRQSLYAVPYWRRGKSEEAYHQTRHDVMDN</sequence>
<dbReference type="Pfam" id="PF08021">
    <property type="entry name" value="FAD_binding_9"/>
    <property type="match status" value="1"/>
</dbReference>
<dbReference type="PANTHER" id="PTHR30157">
    <property type="entry name" value="FERRIC REDUCTASE, NADPH-DEPENDENT"/>
    <property type="match status" value="1"/>
</dbReference>
<organism evidence="3 4">
    <name type="scientific">Aeromonas sobria</name>
    <dbReference type="NCBI Taxonomy" id="646"/>
    <lineage>
        <taxon>Bacteria</taxon>
        <taxon>Pseudomonadati</taxon>
        <taxon>Pseudomonadota</taxon>
        <taxon>Gammaproteobacteria</taxon>
        <taxon>Aeromonadales</taxon>
        <taxon>Aeromonadaceae</taxon>
        <taxon>Aeromonas</taxon>
    </lineage>
</organism>
<dbReference type="PROSITE" id="PS51384">
    <property type="entry name" value="FAD_FR"/>
    <property type="match status" value="1"/>
</dbReference>
<dbReference type="SUPFAM" id="SSF63380">
    <property type="entry name" value="Riboflavin synthase domain-like"/>
    <property type="match status" value="1"/>
</dbReference>
<evidence type="ECO:0000259" key="2">
    <source>
        <dbReference type="PROSITE" id="PS51384"/>
    </source>
</evidence>
<dbReference type="EMBL" id="MKFU01000012">
    <property type="protein sequence ID" value="OHY93248.1"/>
    <property type="molecule type" value="Genomic_DNA"/>
</dbReference>
<accession>A0A1S2CYZ9</accession>
<dbReference type="Gene3D" id="2.40.30.10">
    <property type="entry name" value="Translation factors"/>
    <property type="match status" value="1"/>
</dbReference>
<dbReference type="GO" id="GO:0016491">
    <property type="term" value="F:oxidoreductase activity"/>
    <property type="evidence" value="ECO:0007669"/>
    <property type="project" value="InterPro"/>
</dbReference>
<dbReference type="Proteomes" id="UP000179934">
    <property type="component" value="Unassembled WGS sequence"/>
</dbReference>
<dbReference type="AlphaFoldDB" id="A0A1S2CYZ9"/>